<reference evidence="1" key="1">
    <citation type="submission" date="2023-04" db="EMBL/GenBank/DDBJ databases">
        <title>Draft Genome sequencing of Naganishia species isolated from polar environments using Oxford Nanopore Technology.</title>
        <authorList>
            <person name="Leo P."/>
            <person name="Venkateswaran K."/>
        </authorList>
    </citation>
    <scope>NUCLEOTIDE SEQUENCE</scope>
    <source>
        <strain evidence="1">MNA-CCFEE 5425</strain>
    </source>
</reference>
<proteinExistence type="predicted"/>
<evidence type="ECO:0000313" key="1">
    <source>
        <dbReference type="EMBL" id="KAJ9113620.1"/>
    </source>
</evidence>
<sequence>MIGYTFGLWPGALLAVAGSMTGAGVAFLSIRSIESVSFPSFMLANLLLQPRLLVPVFIGSRLVSLVDDGSNPDKPADPLAKWINLASILVGLSVSIGTGWFIYRATLQQMRDLGYEGVVSPEEAEEARDLLEENALLGDFSGDDDDEDGYNYDDAASPGNPLQSVGRSGRGFNVGGELERVVDNER</sequence>
<gene>
    <name evidence="1" type="ORF">QFC22_005928</name>
</gene>
<comment type="caution">
    <text evidence="1">The sequence shown here is derived from an EMBL/GenBank/DDBJ whole genome shotgun (WGS) entry which is preliminary data.</text>
</comment>
<dbReference type="EMBL" id="JASBWU010000021">
    <property type="protein sequence ID" value="KAJ9113620.1"/>
    <property type="molecule type" value="Genomic_DNA"/>
</dbReference>
<evidence type="ECO:0000313" key="2">
    <source>
        <dbReference type="Proteomes" id="UP001243375"/>
    </source>
</evidence>
<name>A0ACC2WPC1_9TREE</name>
<organism evidence="1 2">
    <name type="scientific">Naganishia vaughanmartiniae</name>
    <dbReference type="NCBI Taxonomy" id="1424756"/>
    <lineage>
        <taxon>Eukaryota</taxon>
        <taxon>Fungi</taxon>
        <taxon>Dikarya</taxon>
        <taxon>Basidiomycota</taxon>
        <taxon>Agaricomycotina</taxon>
        <taxon>Tremellomycetes</taxon>
        <taxon>Filobasidiales</taxon>
        <taxon>Filobasidiaceae</taxon>
        <taxon>Naganishia</taxon>
    </lineage>
</organism>
<protein>
    <submittedName>
        <fullName evidence="1">Uncharacterized protein</fullName>
    </submittedName>
</protein>
<dbReference type="Proteomes" id="UP001243375">
    <property type="component" value="Unassembled WGS sequence"/>
</dbReference>
<accession>A0ACC2WPC1</accession>
<keyword evidence="2" id="KW-1185">Reference proteome</keyword>